<dbReference type="RefSeq" id="WP_057847959.1">
    <property type="nucleotide sequence ID" value="NZ_LLYA01000222.1"/>
</dbReference>
<name>A0A0R3MEV8_9BRAD</name>
<reference evidence="1 2" key="1">
    <citation type="submission" date="2014-03" db="EMBL/GenBank/DDBJ databases">
        <title>Bradyrhizobium valentinum sp. nov., isolated from effective nodules of Lupinus mariae-josephae, a lupine endemic of basic-lime soils in Eastern Spain.</title>
        <authorList>
            <person name="Duran D."/>
            <person name="Rey L."/>
            <person name="Navarro A."/>
            <person name="Busquets A."/>
            <person name="Imperial J."/>
            <person name="Ruiz-Argueso T."/>
        </authorList>
    </citation>
    <scope>NUCLEOTIDE SEQUENCE [LARGE SCALE GENOMIC DNA]</scope>
    <source>
        <strain evidence="1 2">Ro19</strain>
    </source>
</reference>
<protein>
    <submittedName>
        <fullName evidence="1">Uncharacterized protein</fullName>
    </submittedName>
</protein>
<dbReference type="Proteomes" id="UP000052023">
    <property type="component" value="Unassembled WGS sequence"/>
</dbReference>
<organism evidence="1 2">
    <name type="scientific">Bradyrhizobium retamae</name>
    <dbReference type="NCBI Taxonomy" id="1300035"/>
    <lineage>
        <taxon>Bacteria</taxon>
        <taxon>Pseudomonadati</taxon>
        <taxon>Pseudomonadota</taxon>
        <taxon>Alphaproteobacteria</taxon>
        <taxon>Hyphomicrobiales</taxon>
        <taxon>Nitrobacteraceae</taxon>
        <taxon>Bradyrhizobium</taxon>
    </lineage>
</organism>
<dbReference type="EMBL" id="LLYA01000222">
    <property type="protein sequence ID" value="KRR16157.1"/>
    <property type="molecule type" value="Genomic_DNA"/>
</dbReference>
<keyword evidence="2" id="KW-1185">Reference proteome</keyword>
<accession>A0A0R3MEV8</accession>
<dbReference type="AlphaFoldDB" id="A0A0R3MEV8"/>
<dbReference type="OrthoDB" id="7432864at2"/>
<evidence type="ECO:0000313" key="1">
    <source>
        <dbReference type="EMBL" id="KRR16157.1"/>
    </source>
</evidence>
<evidence type="ECO:0000313" key="2">
    <source>
        <dbReference type="Proteomes" id="UP000052023"/>
    </source>
</evidence>
<proteinExistence type="predicted"/>
<gene>
    <name evidence="1" type="ORF">CQ13_37085</name>
</gene>
<comment type="caution">
    <text evidence="1">The sequence shown here is derived from an EMBL/GenBank/DDBJ whole genome shotgun (WGS) entry which is preliminary data.</text>
</comment>
<sequence>MSGRATRREPGRLRTGCVIRFPYLWVREAERGETEGRKPRPVAVGVRIARPKGEDLLVLFPITSRPPYSDRFAVEIPEMEKRRAGLDASLRLWIILDEYNQDVIGQSFYLEPEPPLGHFSKAFFLPLMKEFIARRASTRGVNRQR</sequence>